<dbReference type="AlphaFoldDB" id="A0A3B1BR31"/>
<dbReference type="PANTHER" id="PTHR46732">
    <property type="entry name" value="ATP-DEPENDENT PROTEASE LA (LON) DOMAIN PROTEIN"/>
    <property type="match status" value="1"/>
</dbReference>
<name>A0A3B1BR31_9ZZZZ</name>
<dbReference type="GO" id="GO:0008233">
    <property type="term" value="F:peptidase activity"/>
    <property type="evidence" value="ECO:0007669"/>
    <property type="project" value="UniProtKB-KW"/>
</dbReference>
<protein>
    <submittedName>
        <fullName evidence="2">Uncharacterized protein, similar to the N-terminal domain of Lon protease</fullName>
    </submittedName>
</protein>
<proteinExistence type="predicted"/>
<dbReference type="PANTHER" id="PTHR46732:SF8">
    <property type="entry name" value="ATP-DEPENDENT PROTEASE LA (LON) DOMAIN PROTEIN"/>
    <property type="match status" value="1"/>
</dbReference>
<sequence length="226" mass="25191">MKTGNKTYGKLCDLPKQIPVFPLSGALLLPGGQLPLNIFEPQYIEMFNDALAGNKLIAMMQPLREVSEEEKFTGTYPKMYKVGCVGRITAWQESGDGRYLVNLSGICRYSILAKIDDTKNYQTYEVEYFETDLKEPDKHADVDRKKLLATFRDYLDANQMDADWESVEETDTNQLVNALCMMSPYGPAEKQAMLEAGNIALRAETLIAITEIELAKTAGNPGGGLQ</sequence>
<dbReference type="EMBL" id="UOFW01000245">
    <property type="protein sequence ID" value="VAX08765.1"/>
    <property type="molecule type" value="Genomic_DNA"/>
</dbReference>
<keyword evidence="2" id="KW-0378">Hydrolase</keyword>
<dbReference type="SMART" id="SM00464">
    <property type="entry name" value="LON"/>
    <property type="match status" value="1"/>
</dbReference>
<dbReference type="InterPro" id="IPR003111">
    <property type="entry name" value="Lon_prtase_N"/>
</dbReference>
<evidence type="ECO:0000313" key="2">
    <source>
        <dbReference type="EMBL" id="VAX08765.1"/>
    </source>
</evidence>
<gene>
    <name evidence="2" type="ORF">MNBD_ALPHA03-1770</name>
</gene>
<dbReference type="GO" id="GO:0006508">
    <property type="term" value="P:proteolysis"/>
    <property type="evidence" value="ECO:0007669"/>
    <property type="project" value="UniProtKB-KW"/>
</dbReference>
<dbReference type="SUPFAM" id="SSF88697">
    <property type="entry name" value="PUA domain-like"/>
    <property type="match status" value="1"/>
</dbReference>
<reference evidence="2" key="1">
    <citation type="submission" date="2018-06" db="EMBL/GenBank/DDBJ databases">
        <authorList>
            <person name="Zhirakovskaya E."/>
        </authorList>
    </citation>
    <scope>NUCLEOTIDE SEQUENCE</scope>
</reference>
<evidence type="ECO:0000259" key="1">
    <source>
        <dbReference type="PROSITE" id="PS51787"/>
    </source>
</evidence>
<dbReference type="PROSITE" id="PS51787">
    <property type="entry name" value="LON_N"/>
    <property type="match status" value="1"/>
</dbReference>
<dbReference type="InterPro" id="IPR015947">
    <property type="entry name" value="PUA-like_sf"/>
</dbReference>
<organism evidence="2">
    <name type="scientific">hydrothermal vent metagenome</name>
    <dbReference type="NCBI Taxonomy" id="652676"/>
    <lineage>
        <taxon>unclassified sequences</taxon>
        <taxon>metagenomes</taxon>
        <taxon>ecological metagenomes</taxon>
    </lineage>
</organism>
<dbReference type="Pfam" id="PF02190">
    <property type="entry name" value="LON_substr_bdg"/>
    <property type="match status" value="1"/>
</dbReference>
<dbReference type="InterPro" id="IPR046336">
    <property type="entry name" value="Lon_prtase_N_sf"/>
</dbReference>
<accession>A0A3B1BR31</accession>
<dbReference type="Gene3D" id="2.30.130.40">
    <property type="entry name" value="LON domain-like"/>
    <property type="match status" value="1"/>
</dbReference>
<keyword evidence="2" id="KW-0645">Protease</keyword>
<feature type="domain" description="Lon N-terminal" evidence="1">
    <location>
        <begin position="18"/>
        <end position="214"/>
    </location>
</feature>